<dbReference type="RefSeq" id="WP_117703101.1">
    <property type="nucleotide sequence ID" value="NZ_QSTW01000051.1"/>
</dbReference>
<dbReference type="AlphaFoldDB" id="A0A3E4Z3P9"/>
<gene>
    <name evidence="1" type="ORF">DXB87_17415</name>
</gene>
<comment type="caution">
    <text evidence="1">The sequence shown here is derived from an EMBL/GenBank/DDBJ whole genome shotgun (WGS) entry which is preliminary data.</text>
</comment>
<dbReference type="Proteomes" id="UP000260814">
    <property type="component" value="Unassembled WGS sequence"/>
</dbReference>
<protein>
    <submittedName>
        <fullName evidence="1">Uncharacterized protein</fullName>
    </submittedName>
</protein>
<reference evidence="1 2" key="1">
    <citation type="submission" date="2018-08" db="EMBL/GenBank/DDBJ databases">
        <title>A genome reference for cultivated species of the human gut microbiota.</title>
        <authorList>
            <person name="Zou Y."/>
            <person name="Xue W."/>
            <person name="Luo G."/>
        </authorList>
    </citation>
    <scope>NUCLEOTIDE SEQUENCE [LARGE SCALE GENOMIC DNA]</scope>
    <source>
        <strain evidence="1 2">OM06-2</strain>
    </source>
</reference>
<evidence type="ECO:0000313" key="1">
    <source>
        <dbReference type="EMBL" id="RGM84051.1"/>
    </source>
</evidence>
<sequence>MNSFKSQSRPEIYLGKIEYKEKISLFEKLSADEKVVIKMLPTLLIHKETNVISLNIICLFYLIKENKEISKPFDLTVFFKVKDITSIFQFTEKEISLSQPESIFKIIDISIGTLRGILYEQIKNKYDQEFIFPPIHIKEFMKELKLQIIS</sequence>
<evidence type="ECO:0000313" key="2">
    <source>
        <dbReference type="Proteomes" id="UP000260814"/>
    </source>
</evidence>
<proteinExistence type="predicted"/>
<name>A0A3E4Z3P9_9BACT</name>
<dbReference type="EMBL" id="QSTW01000051">
    <property type="protein sequence ID" value="RGM84051.1"/>
    <property type="molecule type" value="Genomic_DNA"/>
</dbReference>
<organism evidence="1 2">
    <name type="scientific">Phocaeicola plebeius</name>
    <dbReference type="NCBI Taxonomy" id="310297"/>
    <lineage>
        <taxon>Bacteria</taxon>
        <taxon>Pseudomonadati</taxon>
        <taxon>Bacteroidota</taxon>
        <taxon>Bacteroidia</taxon>
        <taxon>Bacteroidales</taxon>
        <taxon>Bacteroidaceae</taxon>
        <taxon>Phocaeicola</taxon>
    </lineage>
</organism>
<accession>A0A3E4Z3P9</accession>